<proteinExistence type="predicted"/>
<accession>A0A8J2MGN8</accession>
<feature type="compositionally biased region" description="Basic and acidic residues" evidence="1">
    <location>
        <begin position="234"/>
        <end position="243"/>
    </location>
</feature>
<evidence type="ECO:0000256" key="1">
    <source>
        <dbReference type="SAM" id="MobiDB-lite"/>
    </source>
</evidence>
<organism evidence="2 3">
    <name type="scientific">Cotesia congregata</name>
    <name type="common">Parasitoid wasp</name>
    <name type="synonym">Apanteles congregatus</name>
    <dbReference type="NCBI Taxonomy" id="51543"/>
    <lineage>
        <taxon>Eukaryota</taxon>
        <taxon>Metazoa</taxon>
        <taxon>Ecdysozoa</taxon>
        <taxon>Arthropoda</taxon>
        <taxon>Hexapoda</taxon>
        <taxon>Insecta</taxon>
        <taxon>Pterygota</taxon>
        <taxon>Neoptera</taxon>
        <taxon>Endopterygota</taxon>
        <taxon>Hymenoptera</taxon>
        <taxon>Apocrita</taxon>
        <taxon>Ichneumonoidea</taxon>
        <taxon>Braconidae</taxon>
        <taxon>Microgastrinae</taxon>
        <taxon>Cotesia</taxon>
    </lineage>
</organism>
<evidence type="ECO:0000313" key="2">
    <source>
        <dbReference type="EMBL" id="CAG5090455.1"/>
    </source>
</evidence>
<comment type="caution">
    <text evidence="2">The sequence shown here is derived from an EMBL/GenBank/DDBJ whole genome shotgun (WGS) entry which is preliminary data.</text>
</comment>
<reference evidence="2" key="1">
    <citation type="submission" date="2021-04" db="EMBL/GenBank/DDBJ databases">
        <authorList>
            <person name="Chebbi M.A.C M."/>
        </authorList>
    </citation>
    <scope>NUCLEOTIDE SEQUENCE</scope>
</reference>
<dbReference type="Proteomes" id="UP000786811">
    <property type="component" value="Unassembled WGS sequence"/>
</dbReference>
<name>A0A8J2MGN8_COTCN</name>
<feature type="region of interest" description="Disordered" evidence="1">
    <location>
        <begin position="208"/>
        <end position="243"/>
    </location>
</feature>
<gene>
    <name evidence="2" type="ORF">HICCMSTLAB_LOCUS5638</name>
</gene>
<feature type="non-terminal residue" evidence="2">
    <location>
        <position position="283"/>
    </location>
</feature>
<dbReference type="OrthoDB" id="7700765at2759"/>
<dbReference type="AlphaFoldDB" id="A0A8J2MGN8"/>
<protein>
    <submittedName>
        <fullName evidence="2">Uncharacterized protein</fullName>
    </submittedName>
</protein>
<dbReference type="EMBL" id="CAJNRD030001119">
    <property type="protein sequence ID" value="CAG5090455.1"/>
    <property type="molecule type" value="Genomic_DNA"/>
</dbReference>
<evidence type="ECO:0000313" key="3">
    <source>
        <dbReference type="Proteomes" id="UP000786811"/>
    </source>
</evidence>
<sequence length="283" mass="32025">SHEKSNPTVKEVTLVNLNLNIVRQEQPVNNLINDQASTSNDNNNTDMNLNDHSHSFNEEFLPLITNPEIDTSASSEVLYEFIVDNKLIEIVSQAQSGTDQSKNLNLLNLSDVLERNIDDELIFKSNVLDADNQTDFLDSTSATTTASTAVCTTPTIDKYSELQKCQTFSQSVIGKENDSTSANKIEIDAGNPFDDAFKMPTNYLPKKKRIKLESSGKPKLPSAGTSDQWMQYHSKKENDRKIKEEKLQKKKKLQEEKKLLAEEKKKLQDKMKAIQQKIKEETK</sequence>
<feature type="non-terminal residue" evidence="2">
    <location>
        <position position="1"/>
    </location>
</feature>
<keyword evidence="3" id="KW-1185">Reference proteome</keyword>